<gene>
    <name evidence="2" type="ORF">ECPE_LOCUS7968</name>
</gene>
<feature type="compositionally biased region" description="Low complexity" evidence="1">
    <location>
        <begin position="113"/>
        <end position="130"/>
    </location>
</feature>
<dbReference type="OrthoDB" id="5917212at2759"/>
<evidence type="ECO:0000313" key="2">
    <source>
        <dbReference type="EMBL" id="VDP82467.1"/>
    </source>
</evidence>
<dbReference type="PANTHER" id="PTHR16156:SF10">
    <property type="entry name" value="AFTIPHILIN-RELATED"/>
    <property type="match status" value="1"/>
</dbReference>
<feature type="compositionally biased region" description="Basic and acidic residues" evidence="1">
    <location>
        <begin position="54"/>
        <end position="66"/>
    </location>
</feature>
<proteinExistence type="predicted"/>
<reference evidence="4" key="1">
    <citation type="submission" date="2016-06" db="UniProtKB">
        <authorList>
            <consortium name="WormBaseParasite"/>
        </authorList>
    </citation>
    <scope>IDENTIFICATION</scope>
</reference>
<dbReference type="Proteomes" id="UP000272942">
    <property type="component" value="Unassembled WGS sequence"/>
</dbReference>
<feature type="compositionally biased region" description="Polar residues" evidence="1">
    <location>
        <begin position="93"/>
        <end position="112"/>
    </location>
</feature>
<evidence type="ECO:0000313" key="3">
    <source>
        <dbReference type="Proteomes" id="UP000272942"/>
    </source>
</evidence>
<feature type="compositionally biased region" description="Low complexity" evidence="1">
    <location>
        <begin position="439"/>
        <end position="454"/>
    </location>
</feature>
<dbReference type="GO" id="GO:0030276">
    <property type="term" value="F:clathrin binding"/>
    <property type="evidence" value="ECO:0007669"/>
    <property type="project" value="InterPro"/>
</dbReference>
<accession>A0A183ALY4</accession>
<dbReference type="WBParaSite" id="ECPE_0000799001-mRNA-1">
    <property type="protein sequence ID" value="ECPE_0000799001-mRNA-1"/>
    <property type="gene ID" value="ECPE_0000799001"/>
</dbReference>
<name>A0A183ALY4_9TREM</name>
<feature type="region of interest" description="Disordered" evidence="1">
    <location>
        <begin position="439"/>
        <end position="469"/>
    </location>
</feature>
<evidence type="ECO:0000313" key="4">
    <source>
        <dbReference type="WBParaSite" id="ECPE_0000799001-mRNA-1"/>
    </source>
</evidence>
<feature type="region of interest" description="Disordered" evidence="1">
    <location>
        <begin position="47"/>
        <end position="72"/>
    </location>
</feature>
<dbReference type="AlphaFoldDB" id="A0A183ALY4"/>
<feature type="compositionally biased region" description="Polar residues" evidence="1">
    <location>
        <begin position="144"/>
        <end position="159"/>
    </location>
</feature>
<sequence length="590" mass="63996">MDPPLASVEATNVMKESDLFAHNHANNLENESTEIIWSDRAESAEILSDSSDLSSDHDFEMPKDVPDGPEFSDLAAHIGSVVESLISAKKQTDSSLSLNGMIDSQPSLQTEEPASSATSLSRASPSVSTRNLRVAKTCPEEESTGTQQAISQQPVQQETSEIEGDSNLISQNTPRLSAVIEADNSADYHPKDIESISFPGGIEPFAFFPTEDASRVDSDQWAWPPDVSTAISIPPSGDDSSDAACLHEKDLQQHPEVHATESESDEDFGEFEGCQTAILTQENPTDFTETERVSQIELSEDKSILGRLLQHLEPTLAKAFETSTTSVLNDWVTRTRRDELNNPTAEIECEHPPASLNSATHCESTFWNNLFTHSRAHDARLQWSKSLLYDAYLRSVNVDVRSAMPAFASQLRLLEPIRLGASSAQTTYITTTAGKPALSISAGTSNTTASSGAHSESENTAPEFDWNSSGLTNPLGVSSTIEPQLDLDFFEVQSETNSNSAPVPKDPKISELELELFATTLPPPVPSNPPTTQSVLNGVDLMSQSSAAAVSDSKPTTFSSTVRAVVAKLPKLRYMRARNLIFPIPETETN</sequence>
<dbReference type="EMBL" id="UZAN01045331">
    <property type="protein sequence ID" value="VDP82467.1"/>
    <property type="molecule type" value="Genomic_DNA"/>
</dbReference>
<keyword evidence="3" id="KW-1185">Reference proteome</keyword>
<dbReference type="GO" id="GO:0032588">
    <property type="term" value="C:trans-Golgi network membrane"/>
    <property type="evidence" value="ECO:0007669"/>
    <property type="project" value="InterPro"/>
</dbReference>
<feature type="region of interest" description="Disordered" evidence="1">
    <location>
        <begin position="92"/>
        <end position="171"/>
    </location>
</feature>
<dbReference type="InterPro" id="IPR046359">
    <property type="entry name" value="Aftin-like"/>
</dbReference>
<dbReference type="GO" id="GO:0030121">
    <property type="term" value="C:AP-1 adaptor complex"/>
    <property type="evidence" value="ECO:0007669"/>
    <property type="project" value="TreeGrafter"/>
</dbReference>
<evidence type="ECO:0000256" key="1">
    <source>
        <dbReference type="SAM" id="MobiDB-lite"/>
    </source>
</evidence>
<dbReference type="PANTHER" id="PTHR16156">
    <property type="entry name" value="AFTIPHILIN A-RELATED"/>
    <property type="match status" value="1"/>
</dbReference>
<reference evidence="2 3" key="2">
    <citation type="submission" date="2018-11" db="EMBL/GenBank/DDBJ databases">
        <authorList>
            <consortium name="Pathogen Informatics"/>
        </authorList>
    </citation>
    <scope>NUCLEOTIDE SEQUENCE [LARGE SCALE GENOMIC DNA]</scope>
    <source>
        <strain evidence="2 3">Egypt</strain>
    </source>
</reference>
<organism evidence="4">
    <name type="scientific">Echinostoma caproni</name>
    <dbReference type="NCBI Taxonomy" id="27848"/>
    <lineage>
        <taxon>Eukaryota</taxon>
        <taxon>Metazoa</taxon>
        <taxon>Spiralia</taxon>
        <taxon>Lophotrochozoa</taxon>
        <taxon>Platyhelminthes</taxon>
        <taxon>Trematoda</taxon>
        <taxon>Digenea</taxon>
        <taxon>Plagiorchiida</taxon>
        <taxon>Echinostomata</taxon>
        <taxon>Echinostomatoidea</taxon>
        <taxon>Echinostomatidae</taxon>
        <taxon>Echinostoma</taxon>
    </lineage>
</organism>
<protein>
    <submittedName>
        <fullName evidence="4">Clathrin_bdg domain-containing protein</fullName>
    </submittedName>
</protein>